<dbReference type="AlphaFoldDB" id="A0A6C0H806"/>
<accession>A0A6C0H806</accession>
<organism evidence="2">
    <name type="scientific">viral metagenome</name>
    <dbReference type="NCBI Taxonomy" id="1070528"/>
    <lineage>
        <taxon>unclassified sequences</taxon>
        <taxon>metagenomes</taxon>
        <taxon>organismal metagenomes</taxon>
    </lineage>
</organism>
<name>A0A6C0H806_9ZZZZ</name>
<evidence type="ECO:0000256" key="1">
    <source>
        <dbReference type="SAM" id="Phobius"/>
    </source>
</evidence>
<feature type="transmembrane region" description="Helical" evidence="1">
    <location>
        <begin position="25"/>
        <end position="42"/>
    </location>
</feature>
<proteinExistence type="predicted"/>
<keyword evidence="1" id="KW-0812">Transmembrane</keyword>
<keyword evidence="1" id="KW-0472">Membrane</keyword>
<sequence length="53" mass="6082">MSIQDVKIMETQITDNLKNNKKSNWVIMVILKGIIVGIKFIMKINGSNKINYT</sequence>
<evidence type="ECO:0000313" key="2">
    <source>
        <dbReference type="EMBL" id="QHT76688.1"/>
    </source>
</evidence>
<protein>
    <submittedName>
        <fullName evidence="2">Uncharacterized protein</fullName>
    </submittedName>
</protein>
<reference evidence="2" key="1">
    <citation type="journal article" date="2020" name="Nature">
        <title>Giant virus diversity and host interactions through global metagenomics.</title>
        <authorList>
            <person name="Schulz F."/>
            <person name="Roux S."/>
            <person name="Paez-Espino D."/>
            <person name="Jungbluth S."/>
            <person name="Walsh D.A."/>
            <person name="Denef V.J."/>
            <person name="McMahon K.D."/>
            <person name="Konstantinidis K.T."/>
            <person name="Eloe-Fadrosh E.A."/>
            <person name="Kyrpides N.C."/>
            <person name="Woyke T."/>
        </authorList>
    </citation>
    <scope>NUCLEOTIDE SEQUENCE</scope>
    <source>
        <strain evidence="2">GVMAG-M-3300023179-82</strain>
    </source>
</reference>
<dbReference type="EMBL" id="MN739900">
    <property type="protein sequence ID" value="QHT76688.1"/>
    <property type="molecule type" value="Genomic_DNA"/>
</dbReference>
<keyword evidence="1" id="KW-1133">Transmembrane helix</keyword>